<dbReference type="STRING" id="869212.Turpa_3329"/>
<reference evidence="1 2" key="1">
    <citation type="submission" date="2012-06" db="EMBL/GenBank/DDBJ databases">
        <title>The complete chromosome of genome of Turneriella parva DSM 21527.</title>
        <authorList>
            <consortium name="US DOE Joint Genome Institute (JGI-PGF)"/>
            <person name="Lucas S."/>
            <person name="Han J."/>
            <person name="Lapidus A."/>
            <person name="Bruce D."/>
            <person name="Goodwin L."/>
            <person name="Pitluck S."/>
            <person name="Peters L."/>
            <person name="Kyrpides N."/>
            <person name="Mavromatis K."/>
            <person name="Ivanova N."/>
            <person name="Mikhailova N."/>
            <person name="Chertkov O."/>
            <person name="Detter J.C."/>
            <person name="Tapia R."/>
            <person name="Han C."/>
            <person name="Land M."/>
            <person name="Hauser L."/>
            <person name="Markowitz V."/>
            <person name="Cheng J.-F."/>
            <person name="Hugenholtz P."/>
            <person name="Woyke T."/>
            <person name="Wu D."/>
            <person name="Gronow S."/>
            <person name="Wellnitz S."/>
            <person name="Brambilla E."/>
            <person name="Klenk H.-P."/>
            <person name="Eisen J.A."/>
        </authorList>
    </citation>
    <scope>NUCLEOTIDE SEQUENCE [LARGE SCALE GENOMIC DNA]</scope>
    <source>
        <strain evidence="2">ATCC BAA-1111 / DSM 21527 / NCTC 11395 / H</strain>
    </source>
</reference>
<dbReference type="PANTHER" id="PTHR40266:SF2">
    <property type="entry name" value="TOXIN HIGB-1"/>
    <property type="match status" value="1"/>
</dbReference>
<dbReference type="OrthoDB" id="9801102at2"/>
<name>I4B9L0_TURPD</name>
<evidence type="ECO:0000313" key="2">
    <source>
        <dbReference type="Proteomes" id="UP000006048"/>
    </source>
</evidence>
<dbReference type="Pfam" id="PF05015">
    <property type="entry name" value="HigB-like_toxin"/>
    <property type="match status" value="1"/>
</dbReference>
<dbReference type="RefSeq" id="WP_014804466.1">
    <property type="nucleotide sequence ID" value="NC_018020.1"/>
</dbReference>
<accession>I4B9L0</accession>
<dbReference type="AlphaFoldDB" id="I4B9L0"/>
<keyword evidence="2" id="KW-1185">Reference proteome</keyword>
<dbReference type="InterPro" id="IPR007711">
    <property type="entry name" value="HigB-1"/>
</dbReference>
<dbReference type="SUPFAM" id="SSF143011">
    <property type="entry name" value="RelE-like"/>
    <property type="match status" value="1"/>
</dbReference>
<dbReference type="Gene3D" id="3.30.2310.20">
    <property type="entry name" value="RelE-like"/>
    <property type="match status" value="1"/>
</dbReference>
<sequence length="93" mass="10749">MILSFADSEAEKIWSGQTSKKLPQEIQVKARMKLRMLDAAVKVEDLRVPPANRLHKLEGDRAGQYSISINMQYRICFKWNEGNAQDVEIVDYH</sequence>
<dbReference type="KEGG" id="tpx:Turpa_3329"/>
<organism evidence="1 2">
    <name type="scientific">Turneriella parva (strain ATCC BAA-1111 / DSM 21527 / NCTC 11395 / H)</name>
    <name type="common">Leptospira parva</name>
    <dbReference type="NCBI Taxonomy" id="869212"/>
    <lineage>
        <taxon>Bacteria</taxon>
        <taxon>Pseudomonadati</taxon>
        <taxon>Spirochaetota</taxon>
        <taxon>Spirochaetia</taxon>
        <taxon>Leptospirales</taxon>
        <taxon>Leptospiraceae</taxon>
        <taxon>Turneriella</taxon>
    </lineage>
</organism>
<gene>
    <name evidence="1" type="ordered locus">Turpa_3329</name>
</gene>
<dbReference type="InterPro" id="IPR035093">
    <property type="entry name" value="RelE/ParE_toxin_dom_sf"/>
</dbReference>
<dbReference type="EMBL" id="CP002959">
    <property type="protein sequence ID" value="AFM13967.1"/>
    <property type="molecule type" value="Genomic_DNA"/>
</dbReference>
<dbReference type="Proteomes" id="UP000006048">
    <property type="component" value="Chromosome"/>
</dbReference>
<protein>
    <submittedName>
        <fullName evidence="1">Plasmid maintenance system killer</fullName>
    </submittedName>
</protein>
<dbReference type="PANTHER" id="PTHR40266">
    <property type="entry name" value="TOXIN HIGB-1"/>
    <property type="match status" value="1"/>
</dbReference>
<proteinExistence type="predicted"/>
<dbReference type="HOGENOM" id="CLU_155111_1_1_12"/>
<evidence type="ECO:0000313" key="1">
    <source>
        <dbReference type="EMBL" id="AFM13967.1"/>
    </source>
</evidence>